<evidence type="ECO:0000256" key="12">
    <source>
        <dbReference type="NCBIfam" id="TIGR00232"/>
    </source>
</evidence>
<keyword evidence="7 16" id="KW-0479">Metal-binding</keyword>
<evidence type="ECO:0000259" key="19">
    <source>
        <dbReference type="SMART" id="SM00861"/>
    </source>
</evidence>
<dbReference type="CDD" id="cd07033">
    <property type="entry name" value="TPP_PYR_DXS_TK_like"/>
    <property type="match status" value="1"/>
</dbReference>
<feature type="binding site" evidence="14">
    <location>
        <position position="361"/>
    </location>
    <ligand>
        <name>substrate</name>
    </ligand>
</feature>
<accession>A0A849L6B3</accession>
<dbReference type="Gene3D" id="3.40.50.920">
    <property type="match status" value="1"/>
</dbReference>
<keyword evidence="6 18" id="KW-0808">Transferase</keyword>
<evidence type="ECO:0000256" key="1">
    <source>
        <dbReference type="ARBA" id="ARBA00004959"/>
    </source>
</evidence>
<dbReference type="EMBL" id="JABFBC010000003">
    <property type="protein sequence ID" value="NNU81926.1"/>
    <property type="molecule type" value="Genomic_DNA"/>
</dbReference>
<comment type="pathway">
    <text evidence="1">Carbohydrate degradation; pentose phosphate pathway.</text>
</comment>
<dbReference type="InterPro" id="IPR005474">
    <property type="entry name" value="Transketolase_N"/>
</dbReference>
<dbReference type="InterPro" id="IPR009014">
    <property type="entry name" value="Transketo_C/PFOR_II"/>
</dbReference>
<dbReference type="GO" id="GO:0004802">
    <property type="term" value="F:transketolase activity"/>
    <property type="evidence" value="ECO:0007669"/>
    <property type="project" value="UniProtKB-UniRule"/>
</dbReference>
<feature type="site" description="Important for catalytic activity" evidence="17">
    <location>
        <position position="35"/>
    </location>
</feature>
<evidence type="ECO:0000256" key="14">
    <source>
        <dbReference type="PIRSR" id="PIRSR605478-2"/>
    </source>
</evidence>
<dbReference type="PANTHER" id="PTHR43522:SF2">
    <property type="entry name" value="TRANSKETOLASE 1-RELATED"/>
    <property type="match status" value="1"/>
</dbReference>
<dbReference type="Pfam" id="PF22613">
    <property type="entry name" value="Transketolase_C_1"/>
    <property type="match status" value="1"/>
</dbReference>
<dbReference type="EC" id="2.2.1.1" evidence="5 12"/>
<feature type="binding site" evidence="14">
    <location>
        <position position="35"/>
    </location>
    <ligand>
        <name>substrate</name>
    </ligand>
</feature>
<evidence type="ECO:0000256" key="8">
    <source>
        <dbReference type="ARBA" id="ARBA00022837"/>
    </source>
</evidence>
<evidence type="ECO:0000256" key="17">
    <source>
        <dbReference type="PIRSR" id="PIRSR605478-5"/>
    </source>
</evidence>
<dbReference type="SMART" id="SM00861">
    <property type="entry name" value="Transket_pyr"/>
    <property type="match status" value="1"/>
</dbReference>
<comment type="similarity">
    <text evidence="3 18">Belongs to the transketolase family.</text>
</comment>
<evidence type="ECO:0000256" key="16">
    <source>
        <dbReference type="PIRSR" id="PIRSR605478-4"/>
    </source>
</evidence>
<keyword evidence="21" id="KW-1185">Reference proteome</keyword>
<dbReference type="InterPro" id="IPR049557">
    <property type="entry name" value="Transketolase_CS"/>
</dbReference>
<name>A0A849L6B3_9RHOB</name>
<feature type="domain" description="Transketolase-like pyrimidine-binding" evidence="19">
    <location>
        <begin position="358"/>
        <end position="529"/>
    </location>
</feature>
<comment type="cofactor">
    <cofactor evidence="15">
        <name>thiamine diphosphate</name>
        <dbReference type="ChEBI" id="CHEBI:58937"/>
    </cofactor>
    <text evidence="15">Binds 1 thiamine pyrophosphate per subunit. During the reaction, the substrate forms a covalent intermediate with the cofactor.</text>
</comment>
<reference evidence="20 21" key="1">
    <citation type="submission" date="2020-05" db="EMBL/GenBank/DDBJ databases">
        <title>Gimesia benthica sp. nov., a novel planctomycete isolated from a deep-sea water sample of the Northwest Indian Ocean.</title>
        <authorList>
            <person name="Wang J."/>
            <person name="Ruan C."/>
            <person name="Song L."/>
            <person name="Zhu Y."/>
            <person name="Li A."/>
            <person name="Zheng X."/>
            <person name="Wang L."/>
            <person name="Lu Z."/>
            <person name="Huang Y."/>
            <person name="Du W."/>
            <person name="Zhou Y."/>
            <person name="Huang L."/>
            <person name="Dai X."/>
        </authorList>
    </citation>
    <scope>NUCLEOTIDE SEQUENCE [LARGE SCALE GENOMIC DNA]</scope>
    <source>
        <strain evidence="20 21">YYQ-30</strain>
    </source>
</reference>
<dbReference type="NCBIfam" id="TIGR00232">
    <property type="entry name" value="tktlase_bact"/>
    <property type="match status" value="1"/>
</dbReference>
<evidence type="ECO:0000256" key="13">
    <source>
        <dbReference type="PIRSR" id="PIRSR605478-1"/>
    </source>
</evidence>
<evidence type="ECO:0000313" key="21">
    <source>
        <dbReference type="Proteomes" id="UP000572377"/>
    </source>
</evidence>
<dbReference type="PANTHER" id="PTHR43522">
    <property type="entry name" value="TRANSKETOLASE"/>
    <property type="match status" value="1"/>
</dbReference>
<evidence type="ECO:0000256" key="5">
    <source>
        <dbReference type="ARBA" id="ARBA00013152"/>
    </source>
</evidence>
<feature type="binding site" evidence="15">
    <location>
        <position position="192"/>
    </location>
    <ligand>
        <name>thiamine diphosphate</name>
        <dbReference type="ChEBI" id="CHEBI:58937"/>
    </ligand>
</feature>
<dbReference type="InterPro" id="IPR005475">
    <property type="entry name" value="Transketolase-like_Pyr-bd"/>
</dbReference>
<dbReference type="InterPro" id="IPR029061">
    <property type="entry name" value="THDP-binding"/>
</dbReference>
<dbReference type="Pfam" id="PF02779">
    <property type="entry name" value="Transket_pyr"/>
    <property type="match status" value="1"/>
</dbReference>
<dbReference type="InterPro" id="IPR005478">
    <property type="entry name" value="Transketolase_bac-like"/>
</dbReference>
<feature type="binding site" evidence="16">
    <location>
        <position position="162"/>
    </location>
    <ligand>
        <name>Mg(2+)</name>
        <dbReference type="ChEBI" id="CHEBI:18420"/>
    </ligand>
</feature>
<evidence type="ECO:0000256" key="9">
    <source>
        <dbReference type="ARBA" id="ARBA00022842"/>
    </source>
</evidence>
<comment type="function">
    <text evidence="18">Catalyzes the transfer of a two-carbon ketol group from a ketose donor to an aldose acceptor, via a covalent intermediate with the cofactor thiamine pyrophosphate.</text>
</comment>
<evidence type="ECO:0000313" key="20">
    <source>
        <dbReference type="EMBL" id="NNU81926.1"/>
    </source>
</evidence>
<feature type="binding site" evidence="16">
    <location>
        <position position="194"/>
    </location>
    <ligand>
        <name>Mg(2+)</name>
        <dbReference type="ChEBI" id="CHEBI:18420"/>
    </ligand>
</feature>
<feature type="binding site" evidence="14">
    <location>
        <position position="465"/>
    </location>
    <ligand>
        <name>substrate</name>
    </ligand>
</feature>
<proteinExistence type="inferred from homology"/>
<feature type="binding site" evidence="14">
    <location>
        <position position="266"/>
    </location>
    <ligand>
        <name>substrate</name>
    </ligand>
</feature>
<dbReference type="InterPro" id="IPR055152">
    <property type="entry name" value="Transketolase-like_C_2"/>
</dbReference>
<evidence type="ECO:0000256" key="7">
    <source>
        <dbReference type="ARBA" id="ARBA00022723"/>
    </source>
</evidence>
<dbReference type="PROSITE" id="PS00802">
    <property type="entry name" value="TRANSKETOLASE_2"/>
    <property type="match status" value="1"/>
</dbReference>
<dbReference type="AlphaFoldDB" id="A0A849L6B3"/>
<evidence type="ECO:0000256" key="6">
    <source>
        <dbReference type="ARBA" id="ARBA00022679"/>
    </source>
</evidence>
<evidence type="ECO:0000256" key="2">
    <source>
        <dbReference type="ARBA" id="ARBA00005215"/>
    </source>
</evidence>
<feature type="site" description="Important for catalytic activity" evidence="17">
    <location>
        <position position="266"/>
    </location>
</feature>
<dbReference type="Pfam" id="PF00456">
    <property type="entry name" value="Transketolase_N"/>
    <property type="match status" value="1"/>
</dbReference>
<feature type="binding site" evidence="15">
    <location>
        <begin position="124"/>
        <end position="126"/>
    </location>
    <ligand>
        <name>thiamine diphosphate</name>
        <dbReference type="ChEBI" id="CHEBI:58937"/>
    </ligand>
</feature>
<feature type="binding site" evidence="15">
    <location>
        <position position="163"/>
    </location>
    <ligand>
        <name>thiamine diphosphate</name>
        <dbReference type="ChEBI" id="CHEBI:58937"/>
    </ligand>
</feature>
<comment type="cofactor">
    <cofactor evidence="18">
        <name>Mg(2+)</name>
        <dbReference type="ChEBI" id="CHEBI:18420"/>
    </cofactor>
    <cofactor evidence="18">
        <name>Ca(2+)</name>
        <dbReference type="ChEBI" id="CHEBI:29108"/>
    </cofactor>
    <cofactor evidence="18">
        <name>Mn(2+)</name>
        <dbReference type="ChEBI" id="CHEBI:29035"/>
    </cofactor>
    <cofactor evidence="18">
        <name>Co(2+)</name>
        <dbReference type="ChEBI" id="CHEBI:48828"/>
    </cofactor>
    <text evidence="18">Binds 1 Mg(2+) ion per subunit. Can also utilize other divalent metal cations, such as Ca(2+), Mn(2+) and Co(2+).</text>
</comment>
<evidence type="ECO:0000256" key="4">
    <source>
        <dbReference type="ARBA" id="ARBA00011738"/>
    </source>
</evidence>
<evidence type="ECO:0000256" key="18">
    <source>
        <dbReference type="RuleBase" id="RU004996"/>
    </source>
</evidence>
<evidence type="ECO:0000256" key="11">
    <source>
        <dbReference type="ARBA" id="ARBA00049473"/>
    </source>
</evidence>
<comment type="subunit">
    <text evidence="4 18">Homodimer.</text>
</comment>
<dbReference type="SUPFAM" id="SSF52922">
    <property type="entry name" value="TK C-terminal domain-like"/>
    <property type="match status" value="1"/>
</dbReference>
<dbReference type="RefSeq" id="WP_171326781.1">
    <property type="nucleotide sequence ID" value="NZ_JABFBC010000003.1"/>
</dbReference>
<feature type="binding site" evidence="14">
    <location>
        <position position="524"/>
    </location>
    <ligand>
        <name>substrate</name>
    </ligand>
</feature>
<comment type="catalytic activity">
    <reaction evidence="11 18">
        <text>D-sedoheptulose 7-phosphate + D-glyceraldehyde 3-phosphate = aldehydo-D-ribose 5-phosphate + D-xylulose 5-phosphate</text>
        <dbReference type="Rhea" id="RHEA:10508"/>
        <dbReference type="ChEBI" id="CHEBI:57483"/>
        <dbReference type="ChEBI" id="CHEBI:57737"/>
        <dbReference type="ChEBI" id="CHEBI:58273"/>
        <dbReference type="ChEBI" id="CHEBI:59776"/>
        <dbReference type="EC" id="2.2.1.1"/>
    </reaction>
</comment>
<dbReference type="GO" id="GO:0005829">
    <property type="term" value="C:cytosol"/>
    <property type="evidence" value="ECO:0007669"/>
    <property type="project" value="TreeGrafter"/>
</dbReference>
<sequence>MNIEDLRTRHPEHFAKAAALRVLAIDAVEAANSGHPGMPMGMADVATVLFEKHLKFDASTPGWFDRDRFILSAGHGSMLLYGLLHLTGYADMTIDQIRNFRQLGSRTAGHPEYGHAQGIETTTGPLGQGIANAVGFAMAEESLAARFSRKVVDHYTYVIAGDGCLMEGVSQEAIGLAGKQQLSRLIVLWDDNGISIDGKVSKSDITDQAARFTASGWDVFACDGHDPEAIDAAITAAKASPRPALVACKTHIGYGSPAKQDTASAHGSPLGAKEIEVVRSIYHWNHAPFEIPQDIRDAWAAIGSRGAEARTAWETRVAALGQRRRDEFQRLIAGDLPRALNGAIRAFKAQVSQDQPKVATRKASEMALAVINKAMPETIGGSADLTGSNNTLTPDLGVFDAENRTGRYVHYGIREHGMAAAMNGMALHGGVVPYGGTFLVFTDYARPSIRLSALMGTRVVYVMTHDSIGLGEDGPTHQPVEHLAALRAIPNLLVFRPADAVETAECWQLALESKDRPSVIALSRQNLPTLRTEHKNRNLSATGAYVLAEATGARKVVLLATGSEVEIALGARAILEAKGIGTRVVSVPSLELFAAQDEKLRARILPRSAVRVAVEAGIRQCWDRWLTGEGGNARKADFVGMDSFGASAPADKLYTHFGITAEAVAARAEALL</sequence>
<dbReference type="PROSITE" id="PS00801">
    <property type="entry name" value="TRANSKETOLASE_1"/>
    <property type="match status" value="1"/>
</dbReference>
<comment type="pathway">
    <text evidence="2">Carbohydrate biosynthesis; Calvin cycle.</text>
</comment>
<keyword evidence="8 18" id="KW-0106">Calcium</keyword>
<feature type="binding site" evidence="16">
    <location>
        <position position="192"/>
    </location>
    <ligand>
        <name>Mg(2+)</name>
        <dbReference type="ChEBI" id="CHEBI:18420"/>
    </ligand>
</feature>
<evidence type="ECO:0000256" key="15">
    <source>
        <dbReference type="PIRSR" id="PIRSR605478-3"/>
    </source>
</evidence>
<protein>
    <recommendedName>
        <fullName evidence="5 12">Transketolase</fullName>
        <ecNumber evidence="5 12">2.2.1.1</ecNumber>
    </recommendedName>
</protein>
<comment type="caution">
    <text evidence="20">The sequence shown here is derived from an EMBL/GenBank/DDBJ whole genome shotgun (WGS) entry which is preliminary data.</text>
</comment>
<dbReference type="FunFam" id="3.40.50.970:FF:000003">
    <property type="entry name" value="Transketolase"/>
    <property type="match status" value="1"/>
</dbReference>
<dbReference type="Proteomes" id="UP000572377">
    <property type="component" value="Unassembled WGS sequence"/>
</dbReference>
<dbReference type="InterPro" id="IPR020826">
    <property type="entry name" value="Transketolase_BS"/>
</dbReference>
<dbReference type="SUPFAM" id="SSF52518">
    <property type="entry name" value="Thiamin diphosphate-binding fold (THDP-binding)"/>
    <property type="match status" value="2"/>
</dbReference>
<dbReference type="GO" id="GO:0006098">
    <property type="term" value="P:pentose-phosphate shunt"/>
    <property type="evidence" value="ECO:0007669"/>
    <property type="project" value="TreeGrafter"/>
</dbReference>
<feature type="binding site" evidence="14">
    <location>
        <position position="388"/>
    </location>
    <ligand>
        <name>substrate</name>
    </ligand>
</feature>
<dbReference type="Gene3D" id="3.40.50.970">
    <property type="match status" value="2"/>
</dbReference>
<dbReference type="GO" id="GO:0046872">
    <property type="term" value="F:metal ion binding"/>
    <property type="evidence" value="ECO:0007669"/>
    <property type="project" value="UniProtKB-KW"/>
</dbReference>
<dbReference type="CDD" id="cd02012">
    <property type="entry name" value="TPP_TK"/>
    <property type="match status" value="1"/>
</dbReference>
<feature type="binding site" evidence="15">
    <location>
        <position position="266"/>
    </location>
    <ligand>
        <name>thiamine diphosphate</name>
        <dbReference type="ChEBI" id="CHEBI:58937"/>
    </ligand>
</feature>
<organism evidence="20 21">
    <name type="scientific">Halovulum dunhuangense</name>
    <dbReference type="NCBI Taxonomy" id="1505036"/>
    <lineage>
        <taxon>Bacteria</taxon>
        <taxon>Pseudomonadati</taxon>
        <taxon>Pseudomonadota</taxon>
        <taxon>Alphaproteobacteria</taxon>
        <taxon>Rhodobacterales</taxon>
        <taxon>Paracoccaceae</taxon>
        <taxon>Halovulum</taxon>
    </lineage>
</organism>
<keyword evidence="10 15" id="KW-0786">Thiamine pyrophosphate</keyword>
<feature type="binding site" evidence="14">
    <location>
        <position position="477"/>
    </location>
    <ligand>
        <name>substrate</name>
    </ligand>
</feature>
<feature type="binding site" evidence="15">
    <location>
        <position position="441"/>
    </location>
    <ligand>
        <name>thiamine diphosphate</name>
        <dbReference type="ChEBI" id="CHEBI:58937"/>
    </ligand>
</feature>
<dbReference type="InterPro" id="IPR033247">
    <property type="entry name" value="Transketolase_fam"/>
</dbReference>
<evidence type="ECO:0000256" key="3">
    <source>
        <dbReference type="ARBA" id="ARBA00007131"/>
    </source>
</evidence>
<feature type="active site" description="Proton donor" evidence="13">
    <location>
        <position position="415"/>
    </location>
</feature>
<keyword evidence="9 16" id="KW-0460">Magnesium</keyword>
<comment type="cofactor">
    <cofactor evidence="16">
        <name>Mg(2+)</name>
        <dbReference type="ChEBI" id="CHEBI:18420"/>
    </cofactor>
    <text evidence="16">Binds 1 Mg(2+) ion per subunit. Can also utilize other divalent metal cations, such as Ca(2+), Mn(2+) and Co(2+).</text>
</comment>
<evidence type="ECO:0000256" key="10">
    <source>
        <dbReference type="ARBA" id="ARBA00023052"/>
    </source>
</evidence>
<feature type="binding site" evidence="14">
    <location>
        <position position="473"/>
    </location>
    <ligand>
        <name>substrate</name>
    </ligand>
</feature>
<feature type="binding site" evidence="15">
    <location>
        <position position="75"/>
    </location>
    <ligand>
        <name>thiamine diphosphate</name>
        <dbReference type="ChEBI" id="CHEBI:58937"/>
    </ligand>
</feature>
<dbReference type="FunFam" id="3.40.50.970:FF:000004">
    <property type="entry name" value="Transketolase"/>
    <property type="match status" value="1"/>
</dbReference>
<gene>
    <name evidence="20" type="primary">tkt</name>
    <name evidence="20" type="ORF">HMH01_15925</name>
</gene>